<feature type="active site" description="Proton acceptor" evidence="4">
    <location>
        <position position="187"/>
    </location>
</feature>
<dbReference type="InterPro" id="IPR039551">
    <property type="entry name" value="Cho/carn_acyl_trans"/>
</dbReference>
<organism evidence="6 7">
    <name type="scientific">Hucho hucho</name>
    <name type="common">huchen</name>
    <dbReference type="NCBI Taxonomy" id="62062"/>
    <lineage>
        <taxon>Eukaryota</taxon>
        <taxon>Metazoa</taxon>
        <taxon>Chordata</taxon>
        <taxon>Craniata</taxon>
        <taxon>Vertebrata</taxon>
        <taxon>Euteleostomi</taxon>
        <taxon>Actinopterygii</taxon>
        <taxon>Neopterygii</taxon>
        <taxon>Teleostei</taxon>
        <taxon>Protacanthopterygii</taxon>
        <taxon>Salmoniformes</taxon>
        <taxon>Salmonidae</taxon>
        <taxon>Salmoninae</taxon>
        <taxon>Hucho</taxon>
    </lineage>
</organism>
<dbReference type="InterPro" id="IPR042231">
    <property type="entry name" value="Cho/carn_acyl_trans_2"/>
</dbReference>
<keyword evidence="2" id="KW-0808">Transferase</keyword>
<dbReference type="Gene3D" id="3.30.559.70">
    <property type="entry name" value="Choline/Carnitine o-acyltransferase, domain 2"/>
    <property type="match status" value="1"/>
</dbReference>
<dbReference type="Proteomes" id="UP000314982">
    <property type="component" value="Unassembled WGS sequence"/>
</dbReference>
<feature type="domain" description="Choline/carnitine acyltransferase" evidence="5">
    <location>
        <begin position="166"/>
        <end position="320"/>
    </location>
</feature>
<keyword evidence="7" id="KW-1185">Reference proteome</keyword>
<dbReference type="Gene3D" id="3.30.559.10">
    <property type="entry name" value="Chloramphenicol acetyltransferase-like domain"/>
    <property type="match status" value="2"/>
</dbReference>
<dbReference type="PANTHER" id="PTHR22589">
    <property type="entry name" value="CARNITINE O-ACYLTRANSFERASE"/>
    <property type="match status" value="1"/>
</dbReference>
<name>A0A4W5PMD2_9TELE</name>
<evidence type="ECO:0000259" key="5">
    <source>
        <dbReference type="Pfam" id="PF00755"/>
    </source>
</evidence>
<evidence type="ECO:0000313" key="6">
    <source>
        <dbReference type="Ensembl" id="ENSHHUP00000061904.1"/>
    </source>
</evidence>
<dbReference type="Pfam" id="PF00755">
    <property type="entry name" value="Carn_acyltransf"/>
    <property type="match status" value="2"/>
</dbReference>
<feature type="domain" description="Choline/carnitine acyltransferase" evidence="5">
    <location>
        <begin position="333"/>
        <end position="399"/>
    </location>
</feature>
<dbReference type="GO" id="GO:0006631">
    <property type="term" value="P:fatty acid metabolic process"/>
    <property type="evidence" value="ECO:0007669"/>
    <property type="project" value="TreeGrafter"/>
</dbReference>
<dbReference type="InterPro" id="IPR000542">
    <property type="entry name" value="Carn_acyl_trans"/>
</dbReference>
<reference evidence="6" key="2">
    <citation type="submission" date="2025-08" db="UniProtKB">
        <authorList>
            <consortium name="Ensembl"/>
        </authorList>
    </citation>
    <scope>IDENTIFICATION</scope>
</reference>
<dbReference type="PANTHER" id="PTHR22589:SF105">
    <property type="entry name" value="CARNITINE O-PALMITOYLTRANSFERASE"/>
    <property type="match status" value="1"/>
</dbReference>
<evidence type="ECO:0000256" key="3">
    <source>
        <dbReference type="ARBA" id="ARBA00023315"/>
    </source>
</evidence>
<reference evidence="7" key="1">
    <citation type="submission" date="2018-06" db="EMBL/GenBank/DDBJ databases">
        <title>Genome assembly of Danube salmon.</title>
        <authorList>
            <person name="Macqueen D.J."/>
            <person name="Gundappa M.K."/>
        </authorList>
    </citation>
    <scope>NUCLEOTIDE SEQUENCE [LARGE SCALE GENOMIC DNA]</scope>
</reference>
<evidence type="ECO:0000256" key="4">
    <source>
        <dbReference type="PIRSR" id="PIRSR600542-1"/>
    </source>
</evidence>
<evidence type="ECO:0000313" key="7">
    <source>
        <dbReference type="Proteomes" id="UP000314982"/>
    </source>
</evidence>
<sequence>MTVLAAQFENSLGNRLQRYLKLKALWATNYVSDWWEDNYNGMFWNLYFIALTIKEIRQQYEYCSASDTNQRARSVSISRLTCVSFPDVLQHWQDSEFVAVYHRGRYFRIHKMILMFWLEQGMYISALIVCGQLSTKSAALIDLVLSISLSPVPLSLVPPFSLSLCWFDKSFSVVVYKNGNNGLNAEHSWFTLATDAFQLGYTEDGHCKGEVQLSLPPPQRLTWDIPEQVCISLSVAQALADDVDCHVFPFRDFGKRRIKKLKISLDTFIQLALQLAYYRDRKTFCLTYEASVTRLFQEGRNETVRSCSNEGCAFGKAVESVEVGLLTDWVTKTSVLSEPWHLSTSQTPVQQLDPFDMKNHPDFISLGGGFGPVADDGYGVSYIIVGEDMINYHVSCKQSFSEMVSVTQISRALLDLLSVLTPAKTENPHAQDKKQQ</sequence>
<dbReference type="SUPFAM" id="SSF52777">
    <property type="entry name" value="CoA-dependent acyltransferases"/>
    <property type="match status" value="2"/>
</dbReference>
<proteinExistence type="inferred from homology"/>
<evidence type="ECO:0000256" key="2">
    <source>
        <dbReference type="ARBA" id="ARBA00022679"/>
    </source>
</evidence>
<accession>A0A4W5PMD2</accession>
<dbReference type="GO" id="GO:0005739">
    <property type="term" value="C:mitochondrion"/>
    <property type="evidence" value="ECO:0007669"/>
    <property type="project" value="TreeGrafter"/>
</dbReference>
<dbReference type="GO" id="GO:0004095">
    <property type="term" value="F:carnitine O-palmitoyltransferase activity"/>
    <property type="evidence" value="ECO:0007669"/>
    <property type="project" value="TreeGrafter"/>
</dbReference>
<comment type="similarity">
    <text evidence="1">Belongs to the carnitine/choline acetyltransferase family.</text>
</comment>
<reference evidence="6" key="3">
    <citation type="submission" date="2025-09" db="UniProtKB">
        <authorList>
            <consortium name="Ensembl"/>
        </authorList>
    </citation>
    <scope>IDENTIFICATION</scope>
</reference>
<protein>
    <submittedName>
        <fullName evidence="6">Carnitine palmitoyltransferase 1A2b</fullName>
    </submittedName>
</protein>
<dbReference type="InterPro" id="IPR023213">
    <property type="entry name" value="CAT-like_dom_sf"/>
</dbReference>
<dbReference type="GeneTree" id="ENSGT01150000286917"/>
<evidence type="ECO:0000256" key="1">
    <source>
        <dbReference type="ARBA" id="ARBA00005232"/>
    </source>
</evidence>
<keyword evidence="3" id="KW-0012">Acyltransferase</keyword>
<dbReference type="GO" id="GO:0009437">
    <property type="term" value="P:carnitine metabolic process"/>
    <property type="evidence" value="ECO:0007669"/>
    <property type="project" value="TreeGrafter"/>
</dbReference>
<dbReference type="Ensembl" id="ENSHHUT00000063996.1">
    <property type="protein sequence ID" value="ENSHHUP00000061904.1"/>
    <property type="gene ID" value="ENSHHUG00000036592.1"/>
</dbReference>
<dbReference type="AlphaFoldDB" id="A0A4W5PMD2"/>